<dbReference type="FunFam" id="3.30.1360.40:FF:000001">
    <property type="entry name" value="Ribosome-recycling factor"/>
    <property type="match status" value="1"/>
</dbReference>
<keyword evidence="9" id="KW-1185">Reference proteome</keyword>
<dbReference type="Proteomes" id="UP000236454">
    <property type="component" value="Unassembled WGS sequence"/>
</dbReference>
<evidence type="ECO:0000259" key="7">
    <source>
        <dbReference type="Pfam" id="PF01765"/>
    </source>
</evidence>
<dbReference type="InterPro" id="IPR023584">
    <property type="entry name" value="Ribosome_recyc_fac_dom"/>
</dbReference>
<organism evidence="8 9">
    <name type="scientific">Lishizhenia tianjinensis</name>
    <dbReference type="NCBI Taxonomy" id="477690"/>
    <lineage>
        <taxon>Bacteria</taxon>
        <taxon>Pseudomonadati</taxon>
        <taxon>Bacteroidota</taxon>
        <taxon>Flavobacteriia</taxon>
        <taxon>Flavobacteriales</taxon>
        <taxon>Crocinitomicaceae</taxon>
        <taxon>Lishizhenia</taxon>
    </lineage>
</organism>
<dbReference type="Gene3D" id="3.30.1360.40">
    <property type="match status" value="1"/>
</dbReference>
<comment type="function">
    <text evidence="5 6">Responsible for the release of ribosomes from messenger RNA at the termination of protein biosynthesis. May increase the efficiency of translation by recycling ribosomes from one round of translation to another.</text>
</comment>
<proteinExistence type="inferred from homology"/>
<evidence type="ECO:0000256" key="2">
    <source>
        <dbReference type="ARBA" id="ARBA00005912"/>
    </source>
</evidence>
<comment type="subcellular location">
    <subcellularLocation>
        <location evidence="1 6">Cytoplasm</location>
    </subcellularLocation>
</comment>
<evidence type="ECO:0000256" key="3">
    <source>
        <dbReference type="ARBA" id="ARBA00022490"/>
    </source>
</evidence>
<dbReference type="PANTHER" id="PTHR20982">
    <property type="entry name" value="RIBOSOME RECYCLING FACTOR"/>
    <property type="match status" value="1"/>
</dbReference>
<dbReference type="PANTHER" id="PTHR20982:SF3">
    <property type="entry name" value="MITOCHONDRIAL RIBOSOME RECYCLING FACTOR PSEUDO 1"/>
    <property type="match status" value="1"/>
</dbReference>
<reference evidence="8 9" key="1">
    <citation type="submission" date="2016-10" db="EMBL/GenBank/DDBJ databases">
        <authorList>
            <person name="de Groot N.N."/>
        </authorList>
    </citation>
    <scope>NUCLEOTIDE SEQUENCE [LARGE SCALE GENOMIC DNA]</scope>
    <source>
        <strain evidence="8 9">CGMCC 1.7005</strain>
    </source>
</reference>
<comment type="similarity">
    <text evidence="2 6">Belongs to the RRF family.</text>
</comment>
<protein>
    <recommendedName>
        <fullName evidence="6">Ribosome-recycling factor</fullName>
        <shortName evidence="6">RRF</shortName>
    </recommendedName>
    <alternativeName>
        <fullName evidence="6">Ribosome-releasing factor</fullName>
    </alternativeName>
</protein>
<dbReference type="FunFam" id="1.10.132.20:FF:000001">
    <property type="entry name" value="Ribosome-recycling factor"/>
    <property type="match status" value="1"/>
</dbReference>
<dbReference type="Pfam" id="PF01765">
    <property type="entry name" value="RRF"/>
    <property type="match status" value="1"/>
</dbReference>
<dbReference type="GO" id="GO:0002184">
    <property type="term" value="P:cytoplasmic translational termination"/>
    <property type="evidence" value="ECO:0007669"/>
    <property type="project" value="TreeGrafter"/>
</dbReference>
<sequence>MTEEVQMAFDEFKGANEKTIEHLDNVLLKIRAGKANPSMLQSVMVDYYGSPTPLAQVANVSTIDARTITVQPWEKAMLEECSRGIINGNLGLAPQNNGEMLIISVPALTEERRKDLCKKAKAEGEDAKVGVRNNRKDAMDFIKNLKNDGLSEDEAKSAEEQIQTITNQYVARIDDKVALKEKDIMTI</sequence>
<evidence type="ECO:0000256" key="5">
    <source>
        <dbReference type="ARBA" id="ARBA00025050"/>
    </source>
</evidence>
<dbReference type="CDD" id="cd00520">
    <property type="entry name" value="RRF"/>
    <property type="match status" value="1"/>
</dbReference>
<dbReference type="STRING" id="477690.SAMN05216474_3042"/>
<evidence type="ECO:0000313" key="8">
    <source>
        <dbReference type="EMBL" id="SFT89989.1"/>
    </source>
</evidence>
<keyword evidence="4 6" id="KW-0648">Protein biosynthesis</keyword>
<dbReference type="Gene3D" id="1.10.132.20">
    <property type="entry name" value="Ribosome-recycling factor"/>
    <property type="match status" value="1"/>
</dbReference>
<evidence type="ECO:0000256" key="4">
    <source>
        <dbReference type="ARBA" id="ARBA00022917"/>
    </source>
</evidence>
<dbReference type="OrthoDB" id="9804006at2"/>
<dbReference type="AlphaFoldDB" id="A0A1I7BS11"/>
<accession>A0A1I7BS11</accession>
<name>A0A1I7BS11_9FLAO</name>
<keyword evidence="3 6" id="KW-0963">Cytoplasm</keyword>
<feature type="domain" description="Ribosome recycling factor" evidence="7">
    <location>
        <begin position="25"/>
        <end position="185"/>
    </location>
</feature>
<dbReference type="RefSeq" id="WP_090252925.1">
    <property type="nucleotide sequence ID" value="NZ_FPAS01000006.1"/>
</dbReference>
<dbReference type="NCBIfam" id="TIGR00496">
    <property type="entry name" value="frr"/>
    <property type="match status" value="1"/>
</dbReference>
<dbReference type="SUPFAM" id="SSF55194">
    <property type="entry name" value="Ribosome recycling factor, RRF"/>
    <property type="match status" value="1"/>
</dbReference>
<gene>
    <name evidence="6" type="primary">frr</name>
    <name evidence="8" type="ORF">SAMN05216474_3042</name>
</gene>
<evidence type="ECO:0000256" key="1">
    <source>
        <dbReference type="ARBA" id="ARBA00004496"/>
    </source>
</evidence>
<dbReference type="InterPro" id="IPR002661">
    <property type="entry name" value="Ribosome_recyc_fac"/>
</dbReference>
<evidence type="ECO:0000313" key="9">
    <source>
        <dbReference type="Proteomes" id="UP000236454"/>
    </source>
</evidence>
<dbReference type="HAMAP" id="MF_00040">
    <property type="entry name" value="RRF"/>
    <property type="match status" value="1"/>
</dbReference>
<dbReference type="GO" id="GO:0005829">
    <property type="term" value="C:cytosol"/>
    <property type="evidence" value="ECO:0007669"/>
    <property type="project" value="GOC"/>
</dbReference>
<dbReference type="InterPro" id="IPR036191">
    <property type="entry name" value="RRF_sf"/>
</dbReference>
<dbReference type="GO" id="GO:0043023">
    <property type="term" value="F:ribosomal large subunit binding"/>
    <property type="evidence" value="ECO:0007669"/>
    <property type="project" value="TreeGrafter"/>
</dbReference>
<dbReference type="EMBL" id="FPAS01000006">
    <property type="protein sequence ID" value="SFT89989.1"/>
    <property type="molecule type" value="Genomic_DNA"/>
</dbReference>
<evidence type="ECO:0000256" key="6">
    <source>
        <dbReference type="HAMAP-Rule" id="MF_00040"/>
    </source>
</evidence>